<dbReference type="EMBL" id="LIXZ01000017">
    <property type="protein sequence ID" value="KPL58253.1"/>
    <property type="molecule type" value="Genomic_DNA"/>
</dbReference>
<gene>
    <name evidence="2" type="ORF">AM506_17445</name>
</gene>
<dbReference type="PATRIC" id="fig|218284.4.peg.1709"/>
<evidence type="ECO:0000313" key="2">
    <source>
        <dbReference type="EMBL" id="KPL58253.1"/>
    </source>
</evidence>
<dbReference type="Proteomes" id="UP000050398">
    <property type="component" value="Unassembled WGS sequence"/>
</dbReference>
<dbReference type="RefSeq" id="WP_060673830.1">
    <property type="nucleotide sequence ID" value="NZ_LIXZ01000017.1"/>
</dbReference>
<dbReference type="AlphaFoldDB" id="A0A0P6VZ78"/>
<feature type="region of interest" description="Disordered" evidence="1">
    <location>
        <begin position="27"/>
        <end position="73"/>
    </location>
</feature>
<dbReference type="OrthoDB" id="2627000at2"/>
<reference evidence="2 3" key="1">
    <citation type="submission" date="2015-08" db="EMBL/GenBank/DDBJ databases">
        <title>Draft Genome Sequence of Bacillus vietnamensis UCD-SED5.</title>
        <authorList>
            <person name="Lee R.D."/>
            <person name="Jospin G."/>
            <person name="Lang J.M."/>
            <person name="Coil D.A."/>
            <person name="Eisen J.A."/>
        </authorList>
    </citation>
    <scope>NUCLEOTIDE SEQUENCE [LARGE SCALE GENOMIC DNA]</scope>
    <source>
        <strain evidence="2 3">UCD-SED5</strain>
    </source>
</reference>
<sequence length="73" mass="7772">MVLGKRQNEKYFKPEVLSHQQIVFETAQSWNPGKGNRDHKGTGNDGVNFPPGNPNTIPGGAGTPGKGKGKGKN</sequence>
<proteinExistence type="predicted"/>
<evidence type="ECO:0000256" key="1">
    <source>
        <dbReference type="SAM" id="MobiDB-lite"/>
    </source>
</evidence>
<protein>
    <submittedName>
        <fullName evidence="2">Uncharacterized protein</fullName>
    </submittedName>
</protein>
<organism evidence="2 3">
    <name type="scientific">Rossellomorea vietnamensis</name>
    <dbReference type="NCBI Taxonomy" id="218284"/>
    <lineage>
        <taxon>Bacteria</taxon>
        <taxon>Bacillati</taxon>
        <taxon>Bacillota</taxon>
        <taxon>Bacilli</taxon>
        <taxon>Bacillales</taxon>
        <taxon>Bacillaceae</taxon>
        <taxon>Rossellomorea</taxon>
    </lineage>
</organism>
<name>A0A0P6VZ78_9BACI</name>
<accession>A0A0P6VZ78</accession>
<evidence type="ECO:0000313" key="3">
    <source>
        <dbReference type="Proteomes" id="UP000050398"/>
    </source>
</evidence>
<comment type="caution">
    <text evidence="2">The sequence shown here is derived from an EMBL/GenBank/DDBJ whole genome shotgun (WGS) entry which is preliminary data.</text>
</comment>